<evidence type="ECO:0000256" key="2">
    <source>
        <dbReference type="ARBA" id="ARBA00022448"/>
    </source>
</evidence>
<sequence length="287" mass="31857">MTAEPHSTPVLDVRDLVKRHPAGNRPLARRGGHQITAVDGVDLTLRHGETLGLVGESGSGKSSLARLLTAVDRPTSGEITVLGRRLDLLRGRRLREMRRNIQLVFQDPYTSLDPRMTVYDIVREPLLIHREVTPRADHRARVAELLELVGLSPDHASRRPHEFSGGQRQRIGIARALALQPGILVCDEPVSALDVSVQAQIVNLFTALRSELGISYIFIAHDLAVVEHVADRIAVMRRGRIVETGTVADIYDRPQHPYTQELLASSPDLEPALRGRAVPDPGYEWLR</sequence>
<dbReference type="PANTHER" id="PTHR43776:SF7">
    <property type="entry name" value="D,D-DIPEPTIDE TRANSPORT ATP-BINDING PROTEIN DDPF-RELATED"/>
    <property type="match status" value="1"/>
</dbReference>
<gene>
    <name evidence="7" type="ORF">J2Z30_004478</name>
    <name evidence="6" type="ORF">SIRAN345</name>
</gene>
<dbReference type="EMBL" id="JAGGLR010000011">
    <property type="protein sequence ID" value="MBP2063457.1"/>
    <property type="molecule type" value="Genomic_DNA"/>
</dbReference>
<dbReference type="EMBL" id="LK022848">
    <property type="protein sequence ID" value="CDR01409.1"/>
    <property type="molecule type" value="Genomic_DNA"/>
</dbReference>
<reference evidence="6" key="1">
    <citation type="submission" date="2014-05" db="EMBL/GenBank/DDBJ databases">
        <authorList>
            <person name="Horn Fabian"/>
        </authorList>
    </citation>
    <scope>NUCLEOTIDE SEQUENCE</scope>
</reference>
<evidence type="ECO:0000256" key="1">
    <source>
        <dbReference type="ARBA" id="ARBA00005417"/>
    </source>
</evidence>
<comment type="similarity">
    <text evidence="1">Belongs to the ABC transporter superfamily.</text>
</comment>
<dbReference type="InterPro" id="IPR017871">
    <property type="entry name" value="ABC_transporter-like_CS"/>
</dbReference>
<dbReference type="RefSeq" id="WP_052701101.1">
    <property type="nucleotide sequence ID" value="NZ_BAABDR010000078.1"/>
</dbReference>
<keyword evidence="8" id="KW-1185">Reference proteome</keyword>
<dbReference type="SMART" id="SM00382">
    <property type="entry name" value="AAA"/>
    <property type="match status" value="1"/>
</dbReference>
<dbReference type="PROSITE" id="PS50893">
    <property type="entry name" value="ABC_TRANSPORTER_2"/>
    <property type="match status" value="1"/>
</dbReference>
<dbReference type="FunFam" id="3.40.50.300:FF:000016">
    <property type="entry name" value="Oligopeptide ABC transporter ATP-binding component"/>
    <property type="match status" value="1"/>
</dbReference>
<keyword evidence="2" id="KW-0813">Transport</keyword>
<dbReference type="PANTHER" id="PTHR43776">
    <property type="entry name" value="TRANSPORT ATP-BINDING PROTEIN"/>
    <property type="match status" value="1"/>
</dbReference>
<dbReference type="HOGENOM" id="CLU_000604_1_23_11"/>
<dbReference type="CDD" id="cd03257">
    <property type="entry name" value="ABC_NikE_OppD_transporters"/>
    <property type="match status" value="1"/>
</dbReference>
<evidence type="ECO:0000313" key="8">
    <source>
        <dbReference type="Proteomes" id="UP000756710"/>
    </source>
</evidence>
<dbReference type="Proteomes" id="UP000756710">
    <property type="component" value="Unassembled WGS sequence"/>
</dbReference>
<dbReference type="GO" id="GO:0055085">
    <property type="term" value="P:transmembrane transport"/>
    <property type="evidence" value="ECO:0007669"/>
    <property type="project" value="UniProtKB-ARBA"/>
</dbReference>
<keyword evidence="4" id="KW-0067">ATP-binding</keyword>
<protein>
    <submittedName>
        <fullName evidence="7">ABC-type glutathione transport system ATPase component</fullName>
    </submittedName>
    <submittedName>
        <fullName evidence="6">Oligopeptide/dipeptide ABC transporter, ATPasesubunit</fullName>
    </submittedName>
</protein>
<dbReference type="InterPro" id="IPR050319">
    <property type="entry name" value="ABC_transp_ATP-bind"/>
</dbReference>
<dbReference type="SUPFAM" id="SSF52540">
    <property type="entry name" value="P-loop containing nucleoside triphosphate hydrolases"/>
    <property type="match status" value="1"/>
</dbReference>
<dbReference type="InterPro" id="IPR013563">
    <property type="entry name" value="Oligopep_ABC_C"/>
</dbReference>
<evidence type="ECO:0000256" key="4">
    <source>
        <dbReference type="ARBA" id="ARBA00022840"/>
    </source>
</evidence>
<dbReference type="GO" id="GO:0015833">
    <property type="term" value="P:peptide transport"/>
    <property type="evidence" value="ECO:0007669"/>
    <property type="project" value="InterPro"/>
</dbReference>
<dbReference type="AlphaFoldDB" id="A0A060ZBH4"/>
<dbReference type="Gene3D" id="3.40.50.300">
    <property type="entry name" value="P-loop containing nucleotide triphosphate hydrolases"/>
    <property type="match status" value="1"/>
</dbReference>
<dbReference type="GO" id="GO:0005524">
    <property type="term" value="F:ATP binding"/>
    <property type="evidence" value="ECO:0007669"/>
    <property type="project" value="UniProtKB-KW"/>
</dbReference>
<dbReference type="GO" id="GO:0016887">
    <property type="term" value="F:ATP hydrolysis activity"/>
    <property type="evidence" value="ECO:0007669"/>
    <property type="project" value="InterPro"/>
</dbReference>
<dbReference type="InterPro" id="IPR003593">
    <property type="entry name" value="AAA+_ATPase"/>
</dbReference>
<dbReference type="Pfam" id="PF08352">
    <property type="entry name" value="oligo_HPY"/>
    <property type="match status" value="1"/>
</dbReference>
<dbReference type="InterPro" id="IPR003439">
    <property type="entry name" value="ABC_transporter-like_ATP-bd"/>
</dbReference>
<reference evidence="7 8" key="2">
    <citation type="submission" date="2021-03" db="EMBL/GenBank/DDBJ databases">
        <title>Genomic Encyclopedia of Type Strains, Phase IV (KMG-IV): sequencing the most valuable type-strain genomes for metagenomic binning, comparative biology and taxonomic classification.</title>
        <authorList>
            <person name="Goeker M."/>
        </authorList>
    </citation>
    <scope>NUCLEOTIDE SEQUENCE [LARGE SCALE GENOMIC DNA]</scope>
    <source>
        <strain evidence="7 8">DSM 41954</strain>
    </source>
</reference>
<feature type="domain" description="ABC transporter" evidence="5">
    <location>
        <begin position="11"/>
        <end position="263"/>
    </location>
</feature>
<keyword evidence="3" id="KW-0547">Nucleotide-binding</keyword>
<name>A0A060ZBH4_9ACTN</name>
<proteinExistence type="inferred from homology"/>
<evidence type="ECO:0000313" key="7">
    <source>
        <dbReference type="EMBL" id="MBP2063457.1"/>
    </source>
</evidence>
<dbReference type="Pfam" id="PF00005">
    <property type="entry name" value="ABC_tran"/>
    <property type="match status" value="1"/>
</dbReference>
<evidence type="ECO:0000256" key="3">
    <source>
        <dbReference type="ARBA" id="ARBA00022741"/>
    </source>
</evidence>
<organism evidence="6">
    <name type="scientific">Streptomyces iranensis</name>
    <dbReference type="NCBI Taxonomy" id="576784"/>
    <lineage>
        <taxon>Bacteria</taxon>
        <taxon>Bacillati</taxon>
        <taxon>Actinomycetota</taxon>
        <taxon>Actinomycetes</taxon>
        <taxon>Kitasatosporales</taxon>
        <taxon>Streptomycetaceae</taxon>
        <taxon>Streptomyces</taxon>
        <taxon>Streptomyces violaceusniger group</taxon>
    </lineage>
</organism>
<dbReference type="PROSITE" id="PS00211">
    <property type="entry name" value="ABC_TRANSPORTER_1"/>
    <property type="match status" value="1"/>
</dbReference>
<evidence type="ECO:0000259" key="5">
    <source>
        <dbReference type="PROSITE" id="PS50893"/>
    </source>
</evidence>
<accession>A0A060ZBH4</accession>
<evidence type="ECO:0000313" key="6">
    <source>
        <dbReference type="EMBL" id="CDR01409.1"/>
    </source>
</evidence>
<dbReference type="InterPro" id="IPR027417">
    <property type="entry name" value="P-loop_NTPase"/>
</dbReference>